<dbReference type="GO" id="GO:0006402">
    <property type="term" value="P:mRNA catabolic process"/>
    <property type="evidence" value="ECO:0007669"/>
    <property type="project" value="TreeGrafter"/>
</dbReference>
<protein>
    <recommendedName>
        <fullName evidence="3">mRNA interferase</fullName>
        <ecNumber evidence="3">3.1.-.-</ecNumber>
    </recommendedName>
</protein>
<dbReference type="GO" id="GO:0003677">
    <property type="term" value="F:DNA binding"/>
    <property type="evidence" value="ECO:0007669"/>
    <property type="project" value="InterPro"/>
</dbReference>
<accession>A0A1P8UC26</accession>
<dbReference type="SUPFAM" id="SSF50118">
    <property type="entry name" value="Cell growth inhibitor/plasmid maintenance toxic component"/>
    <property type="match status" value="1"/>
</dbReference>
<keyword evidence="3" id="KW-0255">Endonuclease</keyword>
<organism evidence="4 5">
    <name type="scientific">Microbacterium aurum</name>
    <dbReference type="NCBI Taxonomy" id="36805"/>
    <lineage>
        <taxon>Bacteria</taxon>
        <taxon>Bacillati</taxon>
        <taxon>Actinomycetota</taxon>
        <taxon>Actinomycetes</taxon>
        <taxon>Micrococcales</taxon>
        <taxon>Microbacteriaceae</taxon>
        <taxon>Microbacterium</taxon>
    </lineage>
</organism>
<dbReference type="InterPro" id="IPR011067">
    <property type="entry name" value="Plasmid_toxin/cell-grow_inhib"/>
</dbReference>
<evidence type="ECO:0000313" key="5">
    <source>
        <dbReference type="Proteomes" id="UP000187185"/>
    </source>
</evidence>
<dbReference type="PANTHER" id="PTHR33988">
    <property type="entry name" value="ENDORIBONUCLEASE MAZF-RELATED"/>
    <property type="match status" value="1"/>
</dbReference>
<dbReference type="Gene3D" id="2.30.30.110">
    <property type="match status" value="1"/>
</dbReference>
<dbReference type="EC" id="3.1.-.-" evidence="3"/>
<evidence type="ECO:0000256" key="1">
    <source>
        <dbReference type="ARBA" id="ARBA00007521"/>
    </source>
</evidence>
<proteinExistence type="inferred from homology"/>
<evidence type="ECO:0000313" key="4">
    <source>
        <dbReference type="EMBL" id="APZ35681.1"/>
    </source>
</evidence>
<dbReference type="GO" id="GO:0016787">
    <property type="term" value="F:hydrolase activity"/>
    <property type="evidence" value="ECO:0007669"/>
    <property type="project" value="UniProtKB-KW"/>
</dbReference>
<gene>
    <name evidence="4" type="ORF">BOH66_01540</name>
</gene>
<dbReference type="STRING" id="36805.BOH66_01540"/>
<dbReference type="KEGG" id="maur:BOH66_01540"/>
<keyword evidence="5" id="KW-1185">Reference proteome</keyword>
<sequence>MRRGQIVLADLDPAAGSEAARTRPVVVVSNNVANAAAMRTGGVVTVVPLTSNTERVFDFQVLLPASGTGLSRDSKAQAEQVRAISVRRISAVAGWVPAELMGALDDALRLHLAL</sequence>
<reference evidence="4 5" key="1">
    <citation type="submission" date="2016-12" db="EMBL/GenBank/DDBJ databases">
        <title>Complete genome sequence of Microbacterium aurum KACC 15219.</title>
        <authorList>
            <person name="Jung Y."/>
            <person name="Shin J.-H."/>
            <person name="Lee Y.-J."/>
            <person name="Yi H."/>
            <person name="Bahn Y.-S."/>
            <person name="Kim J.F."/>
            <person name="Lee D.-W."/>
        </authorList>
    </citation>
    <scope>NUCLEOTIDE SEQUENCE [LARGE SCALE GENOMIC DNA]</scope>
    <source>
        <strain evidence="4 5">KACC 15219</strain>
    </source>
</reference>
<dbReference type="AlphaFoldDB" id="A0A1P8UC26"/>
<dbReference type="Proteomes" id="UP000187185">
    <property type="component" value="Chromosome"/>
</dbReference>
<dbReference type="GO" id="GO:0016075">
    <property type="term" value="P:rRNA catabolic process"/>
    <property type="evidence" value="ECO:0007669"/>
    <property type="project" value="TreeGrafter"/>
</dbReference>
<comment type="similarity">
    <text evidence="1 3">Belongs to the PemK/MazF family.</text>
</comment>
<name>A0A1P8UC26_9MICO</name>
<comment type="function">
    <text evidence="3">Toxic component of a type II toxin-antitoxin (TA) system.</text>
</comment>
<evidence type="ECO:0000256" key="3">
    <source>
        <dbReference type="PIRNR" id="PIRNR033490"/>
    </source>
</evidence>
<dbReference type="OrthoDB" id="9808744at2"/>
<keyword evidence="2" id="KW-1277">Toxin-antitoxin system</keyword>
<dbReference type="PIRSF" id="PIRSF033490">
    <property type="entry name" value="MazF"/>
    <property type="match status" value="1"/>
</dbReference>
<dbReference type="InterPro" id="IPR003477">
    <property type="entry name" value="PemK-like"/>
</dbReference>
<dbReference type="EMBL" id="CP018762">
    <property type="protein sequence ID" value="APZ35681.1"/>
    <property type="molecule type" value="Genomic_DNA"/>
</dbReference>
<evidence type="ECO:0000256" key="2">
    <source>
        <dbReference type="ARBA" id="ARBA00022649"/>
    </source>
</evidence>
<dbReference type="Pfam" id="PF02452">
    <property type="entry name" value="PemK_toxin"/>
    <property type="match status" value="1"/>
</dbReference>
<dbReference type="GO" id="GO:0004521">
    <property type="term" value="F:RNA endonuclease activity"/>
    <property type="evidence" value="ECO:0007669"/>
    <property type="project" value="TreeGrafter"/>
</dbReference>
<dbReference type="PANTHER" id="PTHR33988:SF1">
    <property type="entry name" value="ENDORIBONUCLEASE MAZF7-RELATED"/>
    <property type="match status" value="1"/>
</dbReference>
<keyword evidence="3" id="KW-0540">Nuclease</keyword>
<keyword evidence="3" id="KW-0378">Hydrolase</keyword>